<organism evidence="2 3">
    <name type="scientific">Marininema halotolerans</name>
    <dbReference type="NCBI Taxonomy" id="1155944"/>
    <lineage>
        <taxon>Bacteria</taxon>
        <taxon>Bacillati</taxon>
        <taxon>Bacillota</taxon>
        <taxon>Bacilli</taxon>
        <taxon>Bacillales</taxon>
        <taxon>Thermoactinomycetaceae</taxon>
        <taxon>Marininema</taxon>
    </lineage>
</organism>
<evidence type="ECO:0000313" key="3">
    <source>
        <dbReference type="Proteomes" id="UP000198660"/>
    </source>
</evidence>
<dbReference type="AlphaFoldDB" id="A0A1I6U045"/>
<name>A0A1I6U045_9BACL</name>
<proteinExistence type="predicted"/>
<evidence type="ECO:0000313" key="2">
    <source>
        <dbReference type="EMBL" id="SFS94812.1"/>
    </source>
</evidence>
<keyword evidence="3" id="KW-1185">Reference proteome</keyword>
<feature type="chain" id="PRO_5009304032" evidence="1">
    <location>
        <begin position="30"/>
        <end position="164"/>
    </location>
</feature>
<feature type="signal peptide" evidence="1">
    <location>
        <begin position="1"/>
        <end position="29"/>
    </location>
</feature>
<dbReference type="RefSeq" id="WP_091838682.1">
    <property type="nucleotide sequence ID" value="NZ_FPAA01000012.1"/>
</dbReference>
<sequence length="164" mass="18045">MKKKCSSWIVGLLSLVFLVMIASPMPTYASTNETDIERTADSTYFFETIAPGESFTVTYEDALSFQANVDFVIYDYMTEAPVTFTPEKFDIQFTSGTAVVPPLMLTYPNAIAAGYPVETSLSIFPNYSMKALDASGPISKKGEVTIKNNSENTVGFEGFLYGIR</sequence>
<dbReference type="EMBL" id="FPAA01000012">
    <property type="protein sequence ID" value="SFS94812.1"/>
    <property type="molecule type" value="Genomic_DNA"/>
</dbReference>
<gene>
    <name evidence="2" type="ORF">SAMN05444972_11267</name>
</gene>
<protein>
    <submittedName>
        <fullName evidence="2">Uncharacterized protein</fullName>
    </submittedName>
</protein>
<reference evidence="3" key="1">
    <citation type="submission" date="2016-10" db="EMBL/GenBank/DDBJ databases">
        <authorList>
            <person name="Varghese N."/>
            <person name="Submissions S."/>
        </authorList>
    </citation>
    <scope>NUCLEOTIDE SEQUENCE [LARGE SCALE GENOMIC DNA]</scope>
    <source>
        <strain evidence="3">DSM 45789</strain>
    </source>
</reference>
<evidence type="ECO:0000256" key="1">
    <source>
        <dbReference type="SAM" id="SignalP"/>
    </source>
</evidence>
<dbReference type="Proteomes" id="UP000198660">
    <property type="component" value="Unassembled WGS sequence"/>
</dbReference>
<keyword evidence="1" id="KW-0732">Signal</keyword>
<accession>A0A1I6U045</accession>